<gene>
    <name evidence="1" type="ORF">WS72_02150</name>
</gene>
<dbReference type="Proteomes" id="UP000070255">
    <property type="component" value="Unassembled WGS sequence"/>
</dbReference>
<name>A0ABR5T9W9_9BURK</name>
<evidence type="ECO:0000313" key="2">
    <source>
        <dbReference type="Proteomes" id="UP000070255"/>
    </source>
</evidence>
<protein>
    <submittedName>
        <fullName evidence="1">Uncharacterized protein</fullName>
    </submittedName>
</protein>
<reference evidence="1 2" key="1">
    <citation type="submission" date="2015-11" db="EMBL/GenBank/DDBJ databases">
        <authorList>
            <person name="Sahl J."/>
            <person name="Wagner D."/>
            <person name="Keim P."/>
        </authorList>
    </citation>
    <scope>NUCLEOTIDE SEQUENCE [LARGE SCALE GENOMIC DNA]</scope>
    <source>
        <strain evidence="1 2">BDU18</strain>
    </source>
</reference>
<organism evidence="1 2">
    <name type="scientific">Burkholderia savannae</name>
    <dbReference type="NCBI Taxonomy" id="1637837"/>
    <lineage>
        <taxon>Bacteria</taxon>
        <taxon>Pseudomonadati</taxon>
        <taxon>Pseudomonadota</taxon>
        <taxon>Betaproteobacteria</taxon>
        <taxon>Burkholderiales</taxon>
        <taxon>Burkholderiaceae</taxon>
        <taxon>Burkholderia</taxon>
        <taxon>pseudomallei group</taxon>
    </lineage>
</organism>
<comment type="caution">
    <text evidence="1">The sequence shown here is derived from an EMBL/GenBank/DDBJ whole genome shotgun (WGS) entry which is preliminary data.</text>
</comment>
<proteinExistence type="predicted"/>
<keyword evidence="2" id="KW-1185">Reference proteome</keyword>
<evidence type="ECO:0000313" key="1">
    <source>
        <dbReference type="EMBL" id="KWZ41796.1"/>
    </source>
</evidence>
<dbReference type="EMBL" id="LNJQ01000001">
    <property type="protein sequence ID" value="KWZ41796.1"/>
    <property type="molecule type" value="Genomic_DNA"/>
</dbReference>
<accession>A0ABR5T9W9</accession>
<sequence length="87" mass="9306">MEVFMTSLDKGQAASLAFAREQGGSVFELNDLRECLDDIDAVAAAINEVSAFAKPNERGVCQLASVLHVLSAYLAIRTGYLRNTLAG</sequence>